<dbReference type="AlphaFoldDB" id="A0A0A8YR69"/>
<reference evidence="1" key="2">
    <citation type="journal article" date="2015" name="Data Brief">
        <title>Shoot transcriptome of the giant reed, Arundo donax.</title>
        <authorList>
            <person name="Barrero R.A."/>
            <person name="Guerrero F.D."/>
            <person name="Moolhuijzen P."/>
            <person name="Goolsby J.A."/>
            <person name="Tidwell J."/>
            <person name="Bellgard S.E."/>
            <person name="Bellgard M.I."/>
        </authorList>
    </citation>
    <scope>NUCLEOTIDE SEQUENCE</scope>
    <source>
        <tissue evidence="1">Shoot tissue taken approximately 20 cm above the soil surface</tissue>
    </source>
</reference>
<dbReference type="EMBL" id="GBRH01268969">
    <property type="protein sequence ID" value="JAD28926.1"/>
    <property type="molecule type" value="Transcribed_RNA"/>
</dbReference>
<protein>
    <submittedName>
        <fullName evidence="1">Uncharacterized protein</fullName>
    </submittedName>
</protein>
<sequence length="17" mass="1697">MGGGVVATIWSQACEST</sequence>
<proteinExistence type="predicted"/>
<reference evidence="1" key="1">
    <citation type="submission" date="2014-09" db="EMBL/GenBank/DDBJ databases">
        <authorList>
            <person name="Magalhaes I.L.F."/>
            <person name="Oliveira U."/>
            <person name="Santos F.R."/>
            <person name="Vidigal T.H.D.A."/>
            <person name="Brescovit A.D."/>
            <person name="Santos A.J."/>
        </authorList>
    </citation>
    <scope>NUCLEOTIDE SEQUENCE</scope>
    <source>
        <tissue evidence="1">Shoot tissue taken approximately 20 cm above the soil surface</tissue>
    </source>
</reference>
<name>A0A0A8YR69_ARUDO</name>
<evidence type="ECO:0000313" key="1">
    <source>
        <dbReference type="EMBL" id="JAD28926.1"/>
    </source>
</evidence>
<accession>A0A0A8YR69</accession>
<organism evidence="1">
    <name type="scientific">Arundo donax</name>
    <name type="common">Giant reed</name>
    <name type="synonym">Donax arundinaceus</name>
    <dbReference type="NCBI Taxonomy" id="35708"/>
    <lineage>
        <taxon>Eukaryota</taxon>
        <taxon>Viridiplantae</taxon>
        <taxon>Streptophyta</taxon>
        <taxon>Embryophyta</taxon>
        <taxon>Tracheophyta</taxon>
        <taxon>Spermatophyta</taxon>
        <taxon>Magnoliopsida</taxon>
        <taxon>Liliopsida</taxon>
        <taxon>Poales</taxon>
        <taxon>Poaceae</taxon>
        <taxon>PACMAD clade</taxon>
        <taxon>Arundinoideae</taxon>
        <taxon>Arundineae</taxon>
        <taxon>Arundo</taxon>
    </lineage>
</organism>